<evidence type="ECO:0000313" key="2">
    <source>
        <dbReference type="Proteomes" id="UP000198982"/>
    </source>
</evidence>
<organism evidence="1 2">
    <name type="scientific">Pseudomonas saponiphila</name>
    <dbReference type="NCBI Taxonomy" id="556534"/>
    <lineage>
        <taxon>Bacteria</taxon>
        <taxon>Pseudomonadati</taxon>
        <taxon>Pseudomonadota</taxon>
        <taxon>Gammaproteobacteria</taxon>
        <taxon>Pseudomonadales</taxon>
        <taxon>Pseudomonadaceae</taxon>
        <taxon>Pseudomonas</taxon>
    </lineage>
</organism>
<gene>
    <name evidence="1" type="ORF">SAMN05216178_6133</name>
</gene>
<dbReference type="RefSeq" id="WP_092320227.1">
    <property type="nucleotide sequence ID" value="NZ_FNTJ01000002.1"/>
</dbReference>
<name>A0A1H4XTA3_9PSED</name>
<evidence type="ECO:0000313" key="1">
    <source>
        <dbReference type="EMBL" id="SED07974.1"/>
    </source>
</evidence>
<reference evidence="2" key="1">
    <citation type="submission" date="2016-10" db="EMBL/GenBank/DDBJ databases">
        <authorList>
            <person name="Varghese N."/>
            <person name="Submissions S."/>
        </authorList>
    </citation>
    <scope>NUCLEOTIDE SEQUENCE [LARGE SCALE GENOMIC DNA]</scope>
    <source>
        <strain evidence="2">DSM 9751</strain>
    </source>
</reference>
<dbReference type="Pfam" id="PF03692">
    <property type="entry name" value="CxxCxxCC"/>
    <property type="match status" value="1"/>
</dbReference>
<dbReference type="AlphaFoldDB" id="A0A1H4XTA3"/>
<evidence type="ECO:0008006" key="3">
    <source>
        <dbReference type="Google" id="ProtNLM"/>
    </source>
</evidence>
<dbReference type="EMBL" id="FNTJ01000002">
    <property type="protein sequence ID" value="SED07974.1"/>
    <property type="molecule type" value="Genomic_DNA"/>
</dbReference>
<dbReference type="InterPro" id="IPR005358">
    <property type="entry name" value="Puta_zinc/iron-chelating_dom"/>
</dbReference>
<dbReference type="Proteomes" id="UP000198982">
    <property type="component" value="Unassembled WGS sequence"/>
</dbReference>
<proteinExistence type="predicted"/>
<accession>A0A1H4XTA3</accession>
<sequence>MSEASPCLNCGACCSYFRVSFFWGECASSGGTVPDDLVQSINPTRVAMLGTDCKSPRCIALEGEVGERVSCTIYQQRSSPCREFEASWADGQHNSDCDAARAAFGLAPLDPIDHEPWFEKSA</sequence>
<protein>
    <recommendedName>
        <fullName evidence="3">Zinc-or iron-chelating domain-containing protein</fullName>
    </recommendedName>
</protein>
<keyword evidence="2" id="KW-1185">Reference proteome</keyword>